<sequence>MEQKLLMRLLEQIYMLNDMKGKNRAALKMNTKAIYIAIYSNFFDDLDISETIQITFCKYKTNTELKEAYDTILYYISQNSK</sequence>
<accession>A0A916YMY0</accession>
<name>A0A916YMY0_9BACT</name>
<reference evidence="1" key="2">
    <citation type="submission" date="2020-09" db="EMBL/GenBank/DDBJ databases">
        <authorList>
            <person name="Sun Q."/>
            <person name="Zhou Y."/>
        </authorList>
    </citation>
    <scope>NUCLEOTIDE SEQUENCE</scope>
    <source>
        <strain evidence="1">CGMCC 1.15958</strain>
    </source>
</reference>
<dbReference type="RefSeq" id="WP_188765636.1">
    <property type="nucleotide sequence ID" value="NZ_BMKK01000003.1"/>
</dbReference>
<evidence type="ECO:0000313" key="2">
    <source>
        <dbReference type="Proteomes" id="UP000609064"/>
    </source>
</evidence>
<organism evidence="1 2">
    <name type="scientific">Emticicia aquatilis</name>
    <dbReference type="NCBI Taxonomy" id="1537369"/>
    <lineage>
        <taxon>Bacteria</taxon>
        <taxon>Pseudomonadati</taxon>
        <taxon>Bacteroidota</taxon>
        <taxon>Cytophagia</taxon>
        <taxon>Cytophagales</taxon>
        <taxon>Leadbetterellaceae</taxon>
        <taxon>Emticicia</taxon>
    </lineage>
</organism>
<reference evidence="1" key="1">
    <citation type="journal article" date="2014" name="Int. J. Syst. Evol. Microbiol.">
        <title>Complete genome sequence of Corynebacterium casei LMG S-19264T (=DSM 44701T), isolated from a smear-ripened cheese.</title>
        <authorList>
            <consortium name="US DOE Joint Genome Institute (JGI-PGF)"/>
            <person name="Walter F."/>
            <person name="Albersmeier A."/>
            <person name="Kalinowski J."/>
            <person name="Ruckert C."/>
        </authorList>
    </citation>
    <scope>NUCLEOTIDE SEQUENCE</scope>
    <source>
        <strain evidence="1">CGMCC 1.15958</strain>
    </source>
</reference>
<evidence type="ECO:0000313" key="1">
    <source>
        <dbReference type="EMBL" id="GGD53459.1"/>
    </source>
</evidence>
<protein>
    <recommendedName>
        <fullName evidence="3">DUF3791 domain-containing protein</fullName>
    </recommendedName>
</protein>
<dbReference type="EMBL" id="BMKK01000003">
    <property type="protein sequence ID" value="GGD53459.1"/>
    <property type="molecule type" value="Genomic_DNA"/>
</dbReference>
<evidence type="ECO:0008006" key="3">
    <source>
        <dbReference type="Google" id="ProtNLM"/>
    </source>
</evidence>
<comment type="caution">
    <text evidence="1">The sequence shown here is derived from an EMBL/GenBank/DDBJ whole genome shotgun (WGS) entry which is preliminary data.</text>
</comment>
<proteinExistence type="predicted"/>
<dbReference type="AlphaFoldDB" id="A0A916YMY0"/>
<dbReference type="Proteomes" id="UP000609064">
    <property type="component" value="Unassembled WGS sequence"/>
</dbReference>
<gene>
    <name evidence="1" type="ORF">GCM10011514_16990</name>
</gene>
<keyword evidence="2" id="KW-1185">Reference proteome</keyword>